<dbReference type="EMBL" id="FQZD01000007">
    <property type="protein sequence ID" value="SHI77952.1"/>
    <property type="molecule type" value="Genomic_DNA"/>
</dbReference>
<dbReference type="SUPFAM" id="SSF49785">
    <property type="entry name" value="Galactose-binding domain-like"/>
    <property type="match status" value="1"/>
</dbReference>
<accession>A0A1M6DXL9</accession>
<keyword evidence="1" id="KW-0732">Signal</keyword>
<sequence length="182" mass="19649">MKKLFIFTMLLVVSLFTTVFAAEPAVKGTGDPAREYISYFAGQKPFSDGASVIKPVVDAQGALKIEYVLQKGGWLGATCEQFYEDWSAFSGLQFTMAGGTGNKVRLELIDGNGVSYEVILVDDSAKGKTVTVPFSDFAARTDYQPAGADTDKPFSLVPVRTLNISPLSGKGTISFSNMKLYK</sequence>
<proteinExistence type="predicted"/>
<evidence type="ECO:0000313" key="3">
    <source>
        <dbReference type="EMBL" id="SHI77952.1"/>
    </source>
</evidence>
<organism evidence="3 4">
    <name type="scientific">Propionispora hippei DSM 15287</name>
    <dbReference type="NCBI Taxonomy" id="1123003"/>
    <lineage>
        <taxon>Bacteria</taxon>
        <taxon>Bacillati</taxon>
        <taxon>Bacillota</taxon>
        <taxon>Negativicutes</taxon>
        <taxon>Selenomonadales</taxon>
        <taxon>Sporomusaceae</taxon>
        <taxon>Propionispora</taxon>
    </lineage>
</organism>
<dbReference type="InterPro" id="IPR008979">
    <property type="entry name" value="Galactose-bd-like_sf"/>
</dbReference>
<keyword evidence="4" id="KW-1185">Reference proteome</keyword>
<evidence type="ECO:0000256" key="1">
    <source>
        <dbReference type="SAM" id="SignalP"/>
    </source>
</evidence>
<feature type="domain" description="CBM11" evidence="2">
    <location>
        <begin position="59"/>
        <end position="181"/>
    </location>
</feature>
<dbReference type="InterPro" id="IPR005087">
    <property type="entry name" value="CBM11"/>
</dbReference>
<dbReference type="Gene3D" id="2.60.120.430">
    <property type="entry name" value="Galactose-binding lectin"/>
    <property type="match status" value="1"/>
</dbReference>
<gene>
    <name evidence="3" type="ORF">SAMN02745170_01042</name>
</gene>
<dbReference type="RefSeq" id="WP_149733872.1">
    <property type="nucleotide sequence ID" value="NZ_FQZD01000007.1"/>
</dbReference>
<dbReference type="GO" id="GO:0008810">
    <property type="term" value="F:cellulase activity"/>
    <property type="evidence" value="ECO:0007669"/>
    <property type="project" value="InterPro"/>
</dbReference>
<reference evidence="3 4" key="1">
    <citation type="submission" date="2016-11" db="EMBL/GenBank/DDBJ databases">
        <authorList>
            <person name="Varghese N."/>
            <person name="Submissions S."/>
        </authorList>
    </citation>
    <scope>NUCLEOTIDE SEQUENCE [LARGE SCALE GENOMIC DNA]</scope>
    <source>
        <strain evidence="3 4">DSM 15287</strain>
    </source>
</reference>
<dbReference type="OrthoDB" id="9809583at2"/>
<dbReference type="Proteomes" id="UP000322917">
    <property type="component" value="Unassembled WGS sequence"/>
</dbReference>
<evidence type="ECO:0000313" key="4">
    <source>
        <dbReference type="Proteomes" id="UP000322917"/>
    </source>
</evidence>
<dbReference type="AlphaFoldDB" id="A0A1M6DXL9"/>
<feature type="chain" id="PRO_5009916893" evidence="1">
    <location>
        <begin position="22"/>
        <end position="182"/>
    </location>
</feature>
<evidence type="ECO:0000259" key="2">
    <source>
        <dbReference type="Pfam" id="PF03425"/>
    </source>
</evidence>
<protein>
    <submittedName>
        <fullName evidence="3">Carbohydrate binding domain (Family 11)</fullName>
    </submittedName>
</protein>
<dbReference type="Pfam" id="PF03425">
    <property type="entry name" value="CBM_11"/>
    <property type="match status" value="1"/>
</dbReference>
<dbReference type="GO" id="GO:0030245">
    <property type="term" value="P:cellulose catabolic process"/>
    <property type="evidence" value="ECO:0007669"/>
    <property type="project" value="InterPro"/>
</dbReference>
<feature type="signal peptide" evidence="1">
    <location>
        <begin position="1"/>
        <end position="21"/>
    </location>
</feature>
<name>A0A1M6DXL9_9FIRM</name>